<keyword evidence="3" id="KW-0812">Transmembrane</keyword>
<dbReference type="OrthoDB" id="9793626at2"/>
<dbReference type="InterPro" id="IPR036291">
    <property type="entry name" value="NAD(P)-bd_dom_sf"/>
</dbReference>
<evidence type="ECO:0000256" key="3">
    <source>
        <dbReference type="SAM" id="Phobius"/>
    </source>
</evidence>
<keyword evidence="6" id="KW-1185">Reference proteome</keyword>
<keyword evidence="3" id="KW-0472">Membrane</keyword>
<evidence type="ECO:0000313" key="5">
    <source>
        <dbReference type="EMBL" id="TDH58585.1"/>
    </source>
</evidence>
<reference evidence="5 6" key="1">
    <citation type="journal article" date="2016" name="J. Microbiol.">
        <title>Dankookia rubra gen. nov., sp. nov., an alphaproteobacterium isolated from sediment of a shallow stream.</title>
        <authorList>
            <person name="Kim W.H."/>
            <person name="Kim D.H."/>
            <person name="Kang K."/>
            <person name="Ahn T.Y."/>
        </authorList>
    </citation>
    <scope>NUCLEOTIDE SEQUENCE [LARGE SCALE GENOMIC DNA]</scope>
    <source>
        <strain evidence="5 6">JCM30602</strain>
    </source>
</reference>
<dbReference type="SUPFAM" id="SSF52283">
    <property type="entry name" value="Formate/glycerate dehydrogenase catalytic domain-like"/>
    <property type="match status" value="1"/>
</dbReference>
<keyword evidence="1" id="KW-0560">Oxidoreductase</keyword>
<feature type="domain" description="D-isomer specific 2-hydroxyacid dehydrogenase NAD-binding" evidence="4">
    <location>
        <begin position="111"/>
        <end position="289"/>
    </location>
</feature>
<proteinExistence type="predicted"/>
<accession>A0A4V6PK94</accession>
<dbReference type="Gene3D" id="3.40.50.720">
    <property type="entry name" value="NAD(P)-binding Rossmann-like Domain"/>
    <property type="match status" value="2"/>
</dbReference>
<dbReference type="EMBL" id="SMSJ01000109">
    <property type="protein sequence ID" value="TDH58585.1"/>
    <property type="molecule type" value="Genomic_DNA"/>
</dbReference>
<dbReference type="GO" id="GO:0051287">
    <property type="term" value="F:NAD binding"/>
    <property type="evidence" value="ECO:0007669"/>
    <property type="project" value="InterPro"/>
</dbReference>
<evidence type="ECO:0000256" key="2">
    <source>
        <dbReference type="ARBA" id="ARBA00023027"/>
    </source>
</evidence>
<keyword evidence="2" id="KW-0520">NAD</keyword>
<dbReference type="GO" id="GO:0016491">
    <property type="term" value="F:oxidoreductase activity"/>
    <property type="evidence" value="ECO:0007669"/>
    <property type="project" value="UniProtKB-KW"/>
</dbReference>
<feature type="transmembrane region" description="Helical" evidence="3">
    <location>
        <begin position="141"/>
        <end position="160"/>
    </location>
</feature>
<evidence type="ECO:0000313" key="6">
    <source>
        <dbReference type="Proteomes" id="UP000295096"/>
    </source>
</evidence>
<evidence type="ECO:0000259" key="4">
    <source>
        <dbReference type="Pfam" id="PF02826"/>
    </source>
</evidence>
<protein>
    <submittedName>
        <fullName evidence="5">Hydroxyacid dehydrogenase</fullName>
    </submittedName>
</protein>
<name>A0A4V6PK94_9PROT</name>
<dbReference type="PANTHER" id="PTHR43333">
    <property type="entry name" value="2-HACID_DH_C DOMAIN-CONTAINING PROTEIN"/>
    <property type="match status" value="1"/>
</dbReference>
<dbReference type="RefSeq" id="WP_133292584.1">
    <property type="nucleotide sequence ID" value="NZ_SMSJ01000109.1"/>
</dbReference>
<organism evidence="5 6">
    <name type="scientific">Dankookia rubra</name>
    <dbReference type="NCBI Taxonomy" id="1442381"/>
    <lineage>
        <taxon>Bacteria</taxon>
        <taxon>Pseudomonadati</taxon>
        <taxon>Pseudomonadota</taxon>
        <taxon>Alphaproteobacteria</taxon>
        <taxon>Acetobacterales</taxon>
        <taxon>Roseomonadaceae</taxon>
        <taxon>Dankookia</taxon>
    </lineage>
</organism>
<dbReference type="PANTHER" id="PTHR43333:SF1">
    <property type="entry name" value="D-ISOMER SPECIFIC 2-HYDROXYACID DEHYDROGENASE NAD-BINDING DOMAIN-CONTAINING PROTEIN"/>
    <property type="match status" value="1"/>
</dbReference>
<dbReference type="SUPFAM" id="SSF51735">
    <property type="entry name" value="NAD(P)-binding Rossmann-fold domains"/>
    <property type="match status" value="1"/>
</dbReference>
<evidence type="ECO:0000256" key="1">
    <source>
        <dbReference type="ARBA" id="ARBA00023002"/>
    </source>
</evidence>
<sequence>MSGAVLALTFKLDEQGRAAIDAELGGGVEVVSLTGLDEQARRATLGRTTVLLSRNTGTELRPGEAGMIRHVRLVQFLTAGVDFIPLRDLLPEVPVASNGGAYAAPMAEHALAMALAAAKRLFVEHAALAQGTFNQFTPNRMLAGGVCGILGFGGIGVATARLMRSLGMRIHAIRRSGASEEPVDWIGGPDRLDELLAAADVLVLSLPLTRATRGLIGTRELQLMKSDAILVNLARGEILHEQALYDHLRATPSFTACVDAWWIEPVRHGQFRMDLPFLELPNVIGSPHNSASVPGWREVALRHAAANCRRVLDGLPPRHLIGADERAAAPS</sequence>
<dbReference type="AlphaFoldDB" id="A0A4V6PK94"/>
<dbReference type="Pfam" id="PF02826">
    <property type="entry name" value="2-Hacid_dh_C"/>
    <property type="match status" value="1"/>
</dbReference>
<dbReference type="Proteomes" id="UP000295096">
    <property type="component" value="Unassembled WGS sequence"/>
</dbReference>
<gene>
    <name evidence="5" type="ORF">E2C06_31770</name>
</gene>
<comment type="caution">
    <text evidence="5">The sequence shown here is derived from an EMBL/GenBank/DDBJ whole genome shotgun (WGS) entry which is preliminary data.</text>
</comment>
<dbReference type="InterPro" id="IPR006140">
    <property type="entry name" value="D-isomer_DH_NAD-bd"/>
</dbReference>
<keyword evidence="3" id="KW-1133">Transmembrane helix</keyword>